<dbReference type="SMART" id="SM00646">
    <property type="entry name" value="Ami_3"/>
    <property type="match status" value="1"/>
</dbReference>
<dbReference type="GO" id="GO:0008745">
    <property type="term" value="F:N-acetylmuramoyl-L-alanine amidase activity"/>
    <property type="evidence" value="ECO:0007669"/>
    <property type="project" value="InterPro"/>
</dbReference>
<dbReference type="Proteomes" id="UP000484547">
    <property type="component" value="Unassembled WGS sequence"/>
</dbReference>
<reference evidence="5 6" key="1">
    <citation type="journal article" date="2019" name="Nat. Med.">
        <title>A library of human gut bacterial isolates paired with longitudinal multiomics data enables mechanistic microbiome research.</title>
        <authorList>
            <person name="Poyet M."/>
            <person name="Groussin M."/>
            <person name="Gibbons S.M."/>
            <person name="Avila-Pacheco J."/>
            <person name="Jiang X."/>
            <person name="Kearney S.M."/>
            <person name="Perrotta A.R."/>
            <person name="Berdy B."/>
            <person name="Zhao S."/>
            <person name="Lieberman T.D."/>
            <person name="Swanson P.K."/>
            <person name="Smith M."/>
            <person name="Roesemann S."/>
            <person name="Alexander J.E."/>
            <person name="Rich S.A."/>
            <person name="Livny J."/>
            <person name="Vlamakis H."/>
            <person name="Clish C."/>
            <person name="Bullock K."/>
            <person name="Deik A."/>
            <person name="Scott J."/>
            <person name="Pierce K.A."/>
            <person name="Xavier R.J."/>
            <person name="Alm E.J."/>
        </authorList>
    </citation>
    <scope>NUCLEOTIDE SEQUENCE [LARGE SCALE GENOMIC DNA]</scope>
    <source>
        <strain evidence="3 6">BIOML-A13</strain>
        <strain evidence="4 5">BIOML-A3</strain>
    </source>
</reference>
<dbReference type="PANTHER" id="PTHR30404">
    <property type="entry name" value="N-ACETYLMURAMOYL-L-ALANINE AMIDASE"/>
    <property type="match status" value="1"/>
</dbReference>
<evidence type="ECO:0000259" key="2">
    <source>
        <dbReference type="SMART" id="SM00646"/>
    </source>
</evidence>
<dbReference type="AlphaFoldDB" id="A0A7X3BW88"/>
<evidence type="ECO:0000313" key="6">
    <source>
        <dbReference type="Proteomes" id="UP000484547"/>
    </source>
</evidence>
<proteinExistence type="predicted"/>
<dbReference type="CDD" id="cd02696">
    <property type="entry name" value="MurNAc-LAA"/>
    <property type="match status" value="1"/>
</dbReference>
<feature type="domain" description="MurNAc-LAA" evidence="2">
    <location>
        <begin position="67"/>
        <end position="180"/>
    </location>
</feature>
<dbReference type="EMBL" id="WNBM01000007">
    <property type="protein sequence ID" value="MTT76381.1"/>
    <property type="molecule type" value="Genomic_DNA"/>
</dbReference>
<accession>A0A7X3BW88</accession>
<dbReference type="Pfam" id="PF01520">
    <property type="entry name" value="Amidase_3"/>
    <property type="match status" value="1"/>
</dbReference>
<evidence type="ECO:0000313" key="4">
    <source>
        <dbReference type="EMBL" id="MTU04445.1"/>
    </source>
</evidence>
<protein>
    <submittedName>
        <fullName evidence="3">N-acetylmuramoyl-L-alanine amidase</fullName>
    </submittedName>
</protein>
<dbReference type="GO" id="GO:0030288">
    <property type="term" value="C:outer membrane-bounded periplasmic space"/>
    <property type="evidence" value="ECO:0007669"/>
    <property type="project" value="TreeGrafter"/>
</dbReference>
<dbReference type="RefSeq" id="WP_149992505.1">
    <property type="nucleotide sequence ID" value="NZ_WNBG01000008.1"/>
</dbReference>
<evidence type="ECO:0000313" key="3">
    <source>
        <dbReference type="EMBL" id="MTT76381.1"/>
    </source>
</evidence>
<dbReference type="EMBL" id="WNBW01000007">
    <property type="protein sequence ID" value="MTU04445.1"/>
    <property type="molecule type" value="Genomic_DNA"/>
</dbReference>
<evidence type="ECO:0000313" key="5">
    <source>
        <dbReference type="Proteomes" id="UP000443070"/>
    </source>
</evidence>
<dbReference type="InterPro" id="IPR050695">
    <property type="entry name" value="N-acetylmuramoyl_amidase_3"/>
</dbReference>
<comment type="caution">
    <text evidence="3">The sequence shown here is derived from an EMBL/GenBank/DDBJ whole genome shotgun (WGS) entry which is preliminary data.</text>
</comment>
<dbReference type="SUPFAM" id="SSF53187">
    <property type="entry name" value="Zn-dependent exopeptidases"/>
    <property type="match status" value="1"/>
</dbReference>
<keyword evidence="1" id="KW-0378">Hydrolase</keyword>
<keyword evidence="5" id="KW-1185">Reference proteome</keyword>
<dbReference type="GO" id="GO:0009253">
    <property type="term" value="P:peptidoglycan catabolic process"/>
    <property type="evidence" value="ECO:0007669"/>
    <property type="project" value="InterPro"/>
</dbReference>
<name>A0A7X3BW88_9FIRM</name>
<evidence type="ECO:0000256" key="1">
    <source>
        <dbReference type="ARBA" id="ARBA00022801"/>
    </source>
</evidence>
<dbReference type="Proteomes" id="UP000443070">
    <property type="component" value="Unassembled WGS sequence"/>
</dbReference>
<dbReference type="Gene3D" id="3.40.630.40">
    <property type="entry name" value="Zn-dependent exopeptidases"/>
    <property type="match status" value="1"/>
</dbReference>
<sequence length="187" mass="20474">MKIFINPGHMPGVDSGAVNPVSGLRECDVAKKVGELVEYYLQSAGCSTMLLQSNNLCGEEPKDFNICASANAWQADLFVSLHCNSFNTYARGIETLVFDLSSKAARLAGCIQRQLVSTAQNIDSTVIDRGLKQRTDLAVLKYTDMPAVLVEMGFIDNDFDVVLLENNQDDIARAIARGVTDYMRGDK</sequence>
<dbReference type="OrthoDB" id="9180606at2"/>
<dbReference type="PANTHER" id="PTHR30404:SF0">
    <property type="entry name" value="N-ACETYLMURAMOYL-L-ALANINE AMIDASE AMIC"/>
    <property type="match status" value="1"/>
</dbReference>
<dbReference type="InterPro" id="IPR002508">
    <property type="entry name" value="MurNAc-LAA_cat"/>
</dbReference>
<gene>
    <name evidence="3" type="ORF">GMD11_08900</name>
    <name evidence="4" type="ORF">GMD18_08555</name>
</gene>
<organism evidence="3 6">
    <name type="scientific">Phascolarctobacterium faecium</name>
    <dbReference type="NCBI Taxonomy" id="33025"/>
    <lineage>
        <taxon>Bacteria</taxon>
        <taxon>Bacillati</taxon>
        <taxon>Bacillota</taxon>
        <taxon>Negativicutes</taxon>
        <taxon>Acidaminococcales</taxon>
        <taxon>Acidaminococcaceae</taxon>
        <taxon>Phascolarctobacterium</taxon>
    </lineage>
</organism>